<name>X1RZ61_9ZZZZ</name>
<dbReference type="InterPro" id="IPR029052">
    <property type="entry name" value="Metallo-depent_PP-like"/>
</dbReference>
<protein>
    <recommendedName>
        <fullName evidence="1">Calcineurin-like phosphoesterase domain-containing protein</fullName>
    </recommendedName>
</protein>
<dbReference type="InterPro" id="IPR000979">
    <property type="entry name" value="Phosphodiesterase_MJ0936/Vps29"/>
</dbReference>
<proteinExistence type="predicted"/>
<comment type="caution">
    <text evidence="2">The sequence shown here is derived from an EMBL/GenBank/DDBJ whole genome shotgun (WGS) entry which is preliminary data.</text>
</comment>
<dbReference type="SUPFAM" id="SSF56300">
    <property type="entry name" value="Metallo-dependent phosphatases"/>
    <property type="match status" value="1"/>
</dbReference>
<dbReference type="Pfam" id="PF12850">
    <property type="entry name" value="Metallophos_2"/>
    <property type="match status" value="1"/>
</dbReference>
<dbReference type="AlphaFoldDB" id="X1RZ61"/>
<feature type="non-terminal residue" evidence="2">
    <location>
        <position position="1"/>
    </location>
</feature>
<evidence type="ECO:0000313" key="2">
    <source>
        <dbReference type="EMBL" id="GAI85943.1"/>
    </source>
</evidence>
<accession>X1RZ61</accession>
<dbReference type="Gene3D" id="3.60.21.10">
    <property type="match status" value="1"/>
</dbReference>
<gene>
    <name evidence="2" type="ORF">S12H4_17568</name>
</gene>
<dbReference type="InterPro" id="IPR024654">
    <property type="entry name" value="Calcineurin-like_PHP_lpxH"/>
</dbReference>
<dbReference type="EMBL" id="BARW01008603">
    <property type="protein sequence ID" value="GAI85943.1"/>
    <property type="molecule type" value="Genomic_DNA"/>
</dbReference>
<dbReference type="NCBIfam" id="TIGR00040">
    <property type="entry name" value="yfcE"/>
    <property type="match status" value="1"/>
</dbReference>
<organism evidence="2">
    <name type="scientific">marine sediment metagenome</name>
    <dbReference type="NCBI Taxonomy" id="412755"/>
    <lineage>
        <taxon>unclassified sequences</taxon>
        <taxon>metagenomes</taxon>
        <taxon>ecological metagenomes</taxon>
    </lineage>
</organism>
<feature type="domain" description="Calcineurin-like phosphoesterase" evidence="1">
    <location>
        <begin position="2"/>
        <end position="101"/>
    </location>
</feature>
<evidence type="ECO:0000259" key="1">
    <source>
        <dbReference type="Pfam" id="PF12850"/>
    </source>
</evidence>
<sequence length="111" mass="12642">KEVKAVYGNMDPPDVRKLLSGKLLLELNSYKVGLIHGWGVPFGIEKKLRKEFDDIDCLVYGHTHKAVNMVRDNILFFNPGSATDRRFSKHNTIGILEVNDKITGKIIEIKY</sequence>
<reference evidence="2" key="1">
    <citation type="journal article" date="2014" name="Front. Microbiol.">
        <title>High frequency of phylogenetically diverse reductive dehalogenase-homologous genes in deep subseafloor sedimentary metagenomes.</title>
        <authorList>
            <person name="Kawai M."/>
            <person name="Futagami T."/>
            <person name="Toyoda A."/>
            <person name="Takaki Y."/>
            <person name="Nishi S."/>
            <person name="Hori S."/>
            <person name="Arai W."/>
            <person name="Tsubouchi T."/>
            <person name="Morono Y."/>
            <person name="Uchiyama I."/>
            <person name="Ito T."/>
            <person name="Fujiyama A."/>
            <person name="Inagaki F."/>
            <person name="Takami H."/>
        </authorList>
    </citation>
    <scope>NUCLEOTIDE SEQUENCE</scope>
    <source>
        <strain evidence="2">Expedition CK06-06</strain>
    </source>
</reference>